<protein>
    <submittedName>
        <fullName evidence="5">(diamondback moth) hypothetical protein</fullName>
    </submittedName>
</protein>
<dbReference type="Pfam" id="PF00227">
    <property type="entry name" value="Proteasome"/>
    <property type="match status" value="2"/>
</dbReference>
<evidence type="ECO:0000256" key="1">
    <source>
        <dbReference type="ARBA" id="ARBA00002000"/>
    </source>
</evidence>
<dbReference type="InterPro" id="IPR029055">
    <property type="entry name" value="Ntn_hydrolases_N"/>
</dbReference>
<name>A0A8S4GAL8_PLUXY</name>
<organism evidence="5 6">
    <name type="scientific">Plutella xylostella</name>
    <name type="common">Diamondback moth</name>
    <name type="synonym">Plutella maculipennis</name>
    <dbReference type="NCBI Taxonomy" id="51655"/>
    <lineage>
        <taxon>Eukaryota</taxon>
        <taxon>Metazoa</taxon>
        <taxon>Ecdysozoa</taxon>
        <taxon>Arthropoda</taxon>
        <taxon>Hexapoda</taxon>
        <taxon>Insecta</taxon>
        <taxon>Pterygota</taxon>
        <taxon>Neoptera</taxon>
        <taxon>Endopterygota</taxon>
        <taxon>Lepidoptera</taxon>
        <taxon>Glossata</taxon>
        <taxon>Ditrysia</taxon>
        <taxon>Yponomeutoidea</taxon>
        <taxon>Plutellidae</taxon>
        <taxon>Plutella</taxon>
    </lineage>
</organism>
<dbReference type="InterPro" id="IPR001353">
    <property type="entry name" value="Proteasome_sua/b"/>
</dbReference>
<dbReference type="SUPFAM" id="SSF56235">
    <property type="entry name" value="N-terminal nucleophile aminohydrolases (Ntn hydrolases)"/>
    <property type="match status" value="2"/>
</dbReference>
<evidence type="ECO:0000313" key="6">
    <source>
        <dbReference type="Proteomes" id="UP000653454"/>
    </source>
</evidence>
<reference evidence="5" key="1">
    <citation type="submission" date="2020-11" db="EMBL/GenBank/DDBJ databases">
        <authorList>
            <person name="Whiteford S."/>
        </authorList>
    </citation>
    <scope>NUCLEOTIDE SEQUENCE</scope>
</reference>
<dbReference type="PROSITE" id="PS51475">
    <property type="entry name" value="PROTEASOME_ALPHA_2"/>
    <property type="match status" value="1"/>
</dbReference>
<dbReference type="InterPro" id="IPR050115">
    <property type="entry name" value="Proteasome_alpha"/>
</dbReference>
<dbReference type="EMBL" id="CAJHNJ030000192">
    <property type="protein sequence ID" value="CAG9137169.1"/>
    <property type="molecule type" value="Genomic_DNA"/>
</dbReference>
<dbReference type="Proteomes" id="UP000653454">
    <property type="component" value="Unassembled WGS sequence"/>
</dbReference>
<sequence>MSRYDRAVTVFSPDGQLLQVQYAQEAVRMGSTCAGVRGRDCVVLAVVKRSVPRLQDPRIERKVVVLDDHVAMAFAEDAVVLAVVKRAVPRLQDHRIERKVVVLDDHVAMAFAGLRADARVLANRAQIECQSYRLTAEDAVTVEYITKYIANLKQQYTQCNGRRPFGVSCLIGGFDPDGGPHLFQTEPSGIFSEWKAAAVGRREGGVQEFLEASYSADLVSTDQGAVRLALRGLVQVLETGQKNLDVVIIKKDQPVKHLDKKTIHAYIKQLQKEKQTADMKKKK</sequence>
<dbReference type="GO" id="GO:0019773">
    <property type="term" value="C:proteasome core complex, alpha-subunit complex"/>
    <property type="evidence" value="ECO:0007669"/>
    <property type="project" value="UniProtKB-UniRule"/>
</dbReference>
<feature type="domain" description="Proteasome alpha-type subunits" evidence="4">
    <location>
        <begin position="4"/>
        <end position="26"/>
    </location>
</feature>
<keyword evidence="2 3" id="KW-0647">Proteasome</keyword>
<dbReference type="AlphaFoldDB" id="A0A8S4GAL8"/>
<proteinExistence type="inferred from homology"/>
<dbReference type="InterPro" id="IPR023332">
    <property type="entry name" value="Proteasome_alpha-type"/>
</dbReference>
<comment type="caution">
    <text evidence="5">The sequence shown here is derived from an EMBL/GenBank/DDBJ whole genome shotgun (WGS) entry which is preliminary data.</text>
</comment>
<accession>A0A8S4GAL8</accession>
<dbReference type="InterPro" id="IPR000426">
    <property type="entry name" value="Proteasome_asu_N"/>
</dbReference>
<dbReference type="PANTHER" id="PTHR11599">
    <property type="entry name" value="PROTEASOME SUBUNIT ALPHA/BETA"/>
    <property type="match status" value="1"/>
</dbReference>
<evidence type="ECO:0000256" key="3">
    <source>
        <dbReference type="PROSITE-ProRule" id="PRU00808"/>
    </source>
</evidence>
<comment type="function">
    <text evidence="1">The proteasome is a multicatalytic proteinase complex which is characterized by its ability to cleave peptides with Arg, Phe, Tyr, Leu, and Glu adjacent to the leaving group at neutral or slightly basic pH. The proteasome has an ATP-dependent proteolytic activity.</text>
</comment>
<dbReference type="GO" id="GO:0006511">
    <property type="term" value="P:ubiquitin-dependent protein catabolic process"/>
    <property type="evidence" value="ECO:0007669"/>
    <property type="project" value="InterPro"/>
</dbReference>
<keyword evidence="6" id="KW-1185">Reference proteome</keyword>
<dbReference type="Gene3D" id="3.60.20.10">
    <property type="entry name" value="Glutamine Phosphoribosylpyrophosphate, subunit 1, domain 1"/>
    <property type="match status" value="2"/>
</dbReference>
<dbReference type="GO" id="GO:0005634">
    <property type="term" value="C:nucleus"/>
    <property type="evidence" value="ECO:0007669"/>
    <property type="project" value="UniProtKB-ARBA"/>
</dbReference>
<comment type="similarity">
    <text evidence="3">Belongs to the peptidase T1A family.</text>
</comment>
<evidence type="ECO:0000256" key="2">
    <source>
        <dbReference type="ARBA" id="ARBA00022942"/>
    </source>
</evidence>
<evidence type="ECO:0000313" key="5">
    <source>
        <dbReference type="EMBL" id="CAG9137169.1"/>
    </source>
</evidence>
<dbReference type="Pfam" id="PF10584">
    <property type="entry name" value="Proteasome_A_N"/>
    <property type="match status" value="1"/>
</dbReference>
<evidence type="ECO:0000259" key="4">
    <source>
        <dbReference type="SMART" id="SM00948"/>
    </source>
</evidence>
<dbReference type="SMART" id="SM00948">
    <property type="entry name" value="Proteasome_A_N"/>
    <property type="match status" value="1"/>
</dbReference>
<gene>
    <name evidence="5" type="ORF">PLXY2_LOCUS15425</name>
</gene>